<keyword evidence="2" id="KW-1185">Reference proteome</keyword>
<gene>
    <name evidence="1" type="ORF">E4U60_006136</name>
</gene>
<comment type="caution">
    <text evidence="1">The sequence shown here is derived from an EMBL/GenBank/DDBJ whole genome shotgun (WGS) entry which is preliminary data.</text>
</comment>
<name>A0A9P7MFY8_9HYPO</name>
<organism evidence="1 2">
    <name type="scientific">Claviceps pazoutovae</name>
    <dbReference type="NCBI Taxonomy" id="1649127"/>
    <lineage>
        <taxon>Eukaryota</taxon>
        <taxon>Fungi</taxon>
        <taxon>Dikarya</taxon>
        <taxon>Ascomycota</taxon>
        <taxon>Pezizomycotina</taxon>
        <taxon>Sordariomycetes</taxon>
        <taxon>Hypocreomycetidae</taxon>
        <taxon>Hypocreales</taxon>
        <taxon>Clavicipitaceae</taxon>
        <taxon>Claviceps</taxon>
    </lineage>
</organism>
<dbReference type="Proteomes" id="UP000706124">
    <property type="component" value="Unassembled WGS sequence"/>
</dbReference>
<accession>A0A9P7MFY8</accession>
<evidence type="ECO:0000313" key="2">
    <source>
        <dbReference type="Proteomes" id="UP000706124"/>
    </source>
</evidence>
<proteinExistence type="predicted"/>
<dbReference type="AlphaFoldDB" id="A0A9P7MFY8"/>
<dbReference type="EMBL" id="SRPO01000058">
    <property type="protein sequence ID" value="KAG5944285.1"/>
    <property type="molecule type" value="Genomic_DNA"/>
</dbReference>
<reference evidence="1 2" key="1">
    <citation type="journal article" date="2020" name="bioRxiv">
        <title>Whole genome comparisons of ergot fungi reveals the divergence and evolution of species within the genus Claviceps are the result of varying mechanisms driving genome evolution and host range expansion.</title>
        <authorList>
            <person name="Wyka S.A."/>
            <person name="Mondo S.J."/>
            <person name="Liu M."/>
            <person name="Dettman J."/>
            <person name="Nalam V."/>
            <person name="Broders K.D."/>
        </authorList>
    </citation>
    <scope>NUCLEOTIDE SEQUENCE [LARGE SCALE GENOMIC DNA]</scope>
    <source>
        <strain evidence="1 2">CCC 1485</strain>
    </source>
</reference>
<sequence>MLNLVDATLPRYRDRAQEAAISTSTAASALPPSHSTIKPAFTPLEFLTGVLSESSARRLDPTSFTASTLVSTFGYSDLVTNQAGLHPVKQCQRAPMTIEYPATTGGGWKFKIKM</sequence>
<protein>
    <submittedName>
        <fullName evidence="1">Uncharacterized protein</fullName>
    </submittedName>
</protein>
<evidence type="ECO:0000313" key="1">
    <source>
        <dbReference type="EMBL" id="KAG5944285.1"/>
    </source>
</evidence>